<name>A0ACB9T4K0_HOLOL</name>
<proteinExistence type="predicted"/>
<reference evidence="1" key="1">
    <citation type="submission" date="2022-04" db="EMBL/GenBank/DDBJ databases">
        <title>Chromosome-scale genome assembly of Holotrichia oblita Faldermann.</title>
        <authorList>
            <person name="Rongchong L."/>
        </authorList>
    </citation>
    <scope>NUCLEOTIDE SEQUENCE</scope>
    <source>
        <strain evidence="1">81SQS9</strain>
    </source>
</reference>
<keyword evidence="2" id="KW-1185">Reference proteome</keyword>
<evidence type="ECO:0000313" key="2">
    <source>
        <dbReference type="Proteomes" id="UP001056778"/>
    </source>
</evidence>
<keyword evidence="1" id="KW-0675">Receptor</keyword>
<dbReference type="Proteomes" id="UP001056778">
    <property type="component" value="Chromosome 5"/>
</dbReference>
<evidence type="ECO:0000313" key="1">
    <source>
        <dbReference type="EMBL" id="KAI4461745.1"/>
    </source>
</evidence>
<protein>
    <submittedName>
        <fullName evidence="1">Ionotropic glutamate receptor</fullName>
    </submittedName>
</protein>
<comment type="caution">
    <text evidence="1">The sequence shown here is derived from an EMBL/GenBank/DDBJ whole genome shotgun (WGS) entry which is preliminary data.</text>
</comment>
<sequence>MVFSIQSTWGYKNNKSEWSGMIGELTKKEADIGGTPLFLTSDRVSVIDYIAMTTPTKSKFVFRQPKLSYITNVFTLPFKTSVWISSVALVIIISTGLYLVAKWETHKYKKLEIQQEEFIEPKFLSAFFMAFSAVCQQGTNTIPHTISGRIMTIILFTSLMFLYVSYSANIVALLQSSSTSIQTLNDLLHSRVQVGVDDTVFNRFYFPNATEPIRRAIYLQKVIPSGQAPRYFPIEEGVKMMRQGLFAFHMETGAGYKLVGETFLENEKCDLQEIQFLEVPDPWLAIQKNSSYKEMLKIGYITATPIYSNL</sequence>
<accession>A0ACB9T4K0</accession>
<gene>
    <name evidence="1" type="ORF">MML48_5g00006850</name>
</gene>
<organism evidence="1 2">
    <name type="scientific">Holotrichia oblita</name>
    <name type="common">Chafer beetle</name>
    <dbReference type="NCBI Taxonomy" id="644536"/>
    <lineage>
        <taxon>Eukaryota</taxon>
        <taxon>Metazoa</taxon>
        <taxon>Ecdysozoa</taxon>
        <taxon>Arthropoda</taxon>
        <taxon>Hexapoda</taxon>
        <taxon>Insecta</taxon>
        <taxon>Pterygota</taxon>
        <taxon>Neoptera</taxon>
        <taxon>Endopterygota</taxon>
        <taxon>Coleoptera</taxon>
        <taxon>Polyphaga</taxon>
        <taxon>Scarabaeiformia</taxon>
        <taxon>Scarabaeidae</taxon>
        <taxon>Melolonthinae</taxon>
        <taxon>Holotrichia</taxon>
    </lineage>
</organism>
<dbReference type="EMBL" id="CM043019">
    <property type="protein sequence ID" value="KAI4461745.1"/>
    <property type="molecule type" value="Genomic_DNA"/>
</dbReference>